<dbReference type="InterPro" id="IPR008271">
    <property type="entry name" value="Ser/Thr_kinase_AS"/>
</dbReference>
<dbReference type="Pfam" id="PF00069">
    <property type="entry name" value="Pkinase"/>
    <property type="match status" value="1"/>
</dbReference>
<keyword evidence="10" id="KW-0418">Kinase</keyword>
<keyword evidence="5" id="KW-0808">Transferase</keyword>
<dbReference type="FunFam" id="3.30.200.20:FF:000020">
    <property type="entry name" value="Protein kinase C, alpha"/>
    <property type="match status" value="1"/>
</dbReference>
<keyword evidence="3" id="KW-0723">Serine/threonine-protein kinase</keyword>
<feature type="region of interest" description="Disordered" evidence="14">
    <location>
        <begin position="745"/>
        <end position="798"/>
    </location>
</feature>
<evidence type="ECO:0000313" key="17">
    <source>
        <dbReference type="EMBL" id="CAH0381657.1"/>
    </source>
</evidence>
<dbReference type="PROSITE" id="PS51285">
    <property type="entry name" value="AGC_KINASE_CTER"/>
    <property type="match status" value="1"/>
</dbReference>
<protein>
    <recommendedName>
        <fullName evidence="2">protein kinase C</fullName>
        <ecNumber evidence="2">2.7.11.13</ecNumber>
    </recommendedName>
</protein>
<evidence type="ECO:0000256" key="1">
    <source>
        <dbReference type="ARBA" id="ARBA00005490"/>
    </source>
</evidence>
<evidence type="ECO:0000256" key="8">
    <source>
        <dbReference type="ARBA" id="ARBA00022741"/>
    </source>
</evidence>
<evidence type="ECO:0000256" key="13">
    <source>
        <dbReference type="PROSITE-ProRule" id="PRU10141"/>
    </source>
</evidence>
<dbReference type="Proteomes" id="UP001152759">
    <property type="component" value="Chromosome 1"/>
</dbReference>
<dbReference type="InterPro" id="IPR000961">
    <property type="entry name" value="AGC-kinase_C"/>
</dbReference>
<evidence type="ECO:0000259" key="15">
    <source>
        <dbReference type="PROSITE" id="PS50011"/>
    </source>
</evidence>
<keyword evidence="7" id="KW-0677">Repeat</keyword>
<accession>A0A9N9ZXP3</accession>
<evidence type="ECO:0000256" key="5">
    <source>
        <dbReference type="ARBA" id="ARBA00022679"/>
    </source>
</evidence>
<evidence type="ECO:0000256" key="4">
    <source>
        <dbReference type="ARBA" id="ARBA00022553"/>
    </source>
</evidence>
<dbReference type="InterPro" id="IPR017441">
    <property type="entry name" value="Protein_kinase_ATP_BS"/>
</dbReference>
<dbReference type="Gene3D" id="1.10.510.10">
    <property type="entry name" value="Transferase(Phosphotransferase) domain 1"/>
    <property type="match status" value="1"/>
</dbReference>
<dbReference type="SUPFAM" id="SSF56112">
    <property type="entry name" value="Protein kinase-like (PK-like)"/>
    <property type="match status" value="1"/>
</dbReference>
<feature type="compositionally biased region" description="Basic and acidic residues" evidence="14">
    <location>
        <begin position="158"/>
        <end position="171"/>
    </location>
</feature>
<feature type="compositionally biased region" description="Polar residues" evidence="14">
    <location>
        <begin position="315"/>
        <end position="328"/>
    </location>
</feature>
<evidence type="ECO:0000256" key="12">
    <source>
        <dbReference type="ARBA" id="ARBA00022840"/>
    </source>
</evidence>
<feature type="region of interest" description="Disordered" evidence="14">
    <location>
        <begin position="158"/>
        <end position="188"/>
    </location>
</feature>
<sequence>MPYFSDYSVHSYSPPFSPPPYSPTFGRNFGYSSGYSPTNALSSSSSSSGGRSLGRPYFPLLSSISETVSPVYRELSRVLPKPHFQLQRPHFRDTESINVSPSRTRPAKAGSPVFGKIHRGRTVVRIQTLRKKDSPKSRRKTPGERLVEKFLIRNKADEKETTTAADKEAKRGSGSIKRYFSTKRPSIPSEVEPIPEQVVFRKPSVSEDILREEEAWFDNLILEEMKSNEYPKCRRSSSGDVQVEKPEENLIRSATARRRSEPKLFLSRKKFYIRLPASGDGPAEDLSLEHLKESKKRFATRSKPKEIALPTVLEQSVELSPKQSSLDSEPTPPINEGKKPKLAFSVEIEESLKSPARKAPKLIDYQVTVTTNDDYESASKLSDNSAQNKTENVFSDKDSNASGNIDLSTNKKPVKRKKKDLSNKNAQLKPLIINGGNSCLSPIFQADTIAPGEDSKAKVEASFEVRNFDSDKNNAQLQDVSLKSNDKNSKAKKIFNKVVETLGSTVSPQGVSGKPALKVGKTENTATNKKCKQETDPFNPRTTSQSAVDISITKDKPLEKSSEVQRKEKVMTENLAAPCVENVNLHKTMTNRTSEQSKPVQNQTNDKAWKFKALDIKKQTPEISRIGNDGGTIQTNYIDSKIHLKPEKQNIDFKESEQKLEKLEDSENSPTPQTKSLDGLKNSQCLKKIELPDNKKVKVDVVKNNEGTKVKGVQITQKDTVICETSKHESMPVEAVTVKVSEEIKPCKTQPKKINPSNEISTNEKDDRKKANDKHPYVSNQTVCKNQLSSREEKVENNCPAEISVSKIKEPDKKNHGLAKKISAVKNNDKTTLKNETSVDETKITNDSKSDTPVIQTSELLDSSASIKPEAKAKLRAEKSSALINVPPIISEKTNKKSPARAKKAKNVEQPSRVVEVVEKSSKSTCAPVIQTSEPLDSSCMIKPKPGDTQGVEKSADVINISPIITRKTNKKSPAKYEKANNVVEVSSQNEREVKEVSKNNDEVVQVKESKKEVKGGEICSESGVTKGAESRCVEPTSESSDDKSRAETGSDSDKNSSSPQEEEVKEDGECSGDESDDESSSCSSESSNDQEPRESGSPTRHLSNATLCLDSDGGGVGGGDGSTGSSSSSSRSHSHFAARTHRPGRVTPPATTIPRFRKYTIDDFNFLKLLGRGSFGKVLLAELKGTTYYYAVKCLKKDVVLEDDDVECTLIERKVLTLGTKHPYLCHLFCTFQTDSHLFFVMEYLNGGDLMFHIQQQGCFDEGRARFYAAEITSGLKFLHKKGIVYRDLKLDNVLLDFDGHVRIADFGMCKLQIYLDRTADTFCGTPDYMAPEIIKGLKYNWCVDWWSFGILLYEMLIGQSPFSGCDEDDLFWSICNEQPTYPRYLSVEAKKILQELLEKDASKRLGSVETNSLGEITEHVFFRGLDWNKLERRELTPPYKPRVTHPLDVHYFEKAFTRERPKLTPIDRAILQSMDQTQFQGFSYTNPNATTDG</sequence>
<dbReference type="SMART" id="SM00220">
    <property type="entry name" value="S_TKc"/>
    <property type="match status" value="1"/>
</dbReference>
<dbReference type="PROSITE" id="PS00108">
    <property type="entry name" value="PROTEIN_KINASE_ST"/>
    <property type="match status" value="1"/>
</dbReference>
<keyword evidence="18" id="KW-1185">Reference proteome</keyword>
<feature type="compositionally biased region" description="Polar residues" evidence="14">
    <location>
        <begin position="778"/>
        <end position="789"/>
    </location>
</feature>
<dbReference type="GO" id="GO:0005524">
    <property type="term" value="F:ATP binding"/>
    <property type="evidence" value="ECO:0007669"/>
    <property type="project" value="UniProtKB-UniRule"/>
</dbReference>
<feature type="region of interest" description="Disordered" evidence="14">
    <location>
        <begin position="376"/>
        <end position="423"/>
    </location>
</feature>
<evidence type="ECO:0000256" key="9">
    <source>
        <dbReference type="ARBA" id="ARBA00022771"/>
    </source>
</evidence>
<evidence type="ECO:0000256" key="3">
    <source>
        <dbReference type="ARBA" id="ARBA00022527"/>
    </source>
</evidence>
<dbReference type="FunFam" id="1.10.510.10:FF:000023">
    <property type="entry name" value="Protein kinase C"/>
    <property type="match status" value="1"/>
</dbReference>
<keyword evidence="4" id="KW-0597">Phosphoprotein</keyword>
<feature type="compositionally biased region" description="Basic and acidic residues" evidence="14">
    <location>
        <begin position="1041"/>
        <end position="1055"/>
    </location>
</feature>
<feature type="region of interest" description="Disordered" evidence="14">
    <location>
        <begin position="315"/>
        <end position="341"/>
    </location>
</feature>
<evidence type="ECO:0000256" key="7">
    <source>
        <dbReference type="ARBA" id="ARBA00022737"/>
    </source>
</evidence>
<name>A0A9N9ZXP3_BEMTA</name>
<dbReference type="GO" id="GO:0008270">
    <property type="term" value="F:zinc ion binding"/>
    <property type="evidence" value="ECO:0007669"/>
    <property type="project" value="UniProtKB-KW"/>
</dbReference>
<feature type="binding site" evidence="13">
    <location>
        <position position="1194"/>
    </location>
    <ligand>
        <name>ATP</name>
        <dbReference type="ChEBI" id="CHEBI:30616"/>
    </ligand>
</feature>
<dbReference type="InterPro" id="IPR011009">
    <property type="entry name" value="Kinase-like_dom_sf"/>
</dbReference>
<feature type="compositionally biased region" description="Polar residues" evidence="14">
    <location>
        <begin position="400"/>
        <end position="411"/>
    </location>
</feature>
<dbReference type="EC" id="2.7.11.13" evidence="2"/>
<feature type="compositionally biased region" description="Polar residues" evidence="14">
    <location>
        <begin position="668"/>
        <end position="681"/>
    </location>
</feature>
<feature type="region of interest" description="Disordered" evidence="14">
    <location>
        <begin position="659"/>
        <end position="681"/>
    </location>
</feature>
<feature type="domain" description="Protein kinase" evidence="15">
    <location>
        <begin position="1165"/>
        <end position="1424"/>
    </location>
</feature>
<evidence type="ECO:0000256" key="10">
    <source>
        <dbReference type="ARBA" id="ARBA00022777"/>
    </source>
</evidence>
<feature type="compositionally biased region" description="Basic and acidic residues" evidence="14">
    <location>
        <begin position="990"/>
        <end position="1016"/>
    </location>
</feature>
<feature type="region of interest" description="Disordered" evidence="14">
    <location>
        <begin position="986"/>
        <end position="1152"/>
    </location>
</feature>
<dbReference type="GO" id="GO:0004697">
    <property type="term" value="F:diacylglycerol-dependent serine/threonine kinase activity"/>
    <property type="evidence" value="ECO:0007669"/>
    <property type="project" value="UniProtKB-EC"/>
</dbReference>
<evidence type="ECO:0000259" key="16">
    <source>
        <dbReference type="PROSITE" id="PS51285"/>
    </source>
</evidence>
<feature type="region of interest" description="Disordered" evidence="14">
    <location>
        <begin position="522"/>
        <end position="547"/>
    </location>
</feature>
<keyword evidence="8 13" id="KW-0547">Nucleotide-binding</keyword>
<organism evidence="17 18">
    <name type="scientific">Bemisia tabaci</name>
    <name type="common">Sweetpotato whitefly</name>
    <name type="synonym">Aleurodes tabaci</name>
    <dbReference type="NCBI Taxonomy" id="7038"/>
    <lineage>
        <taxon>Eukaryota</taxon>
        <taxon>Metazoa</taxon>
        <taxon>Ecdysozoa</taxon>
        <taxon>Arthropoda</taxon>
        <taxon>Hexapoda</taxon>
        <taxon>Insecta</taxon>
        <taxon>Pterygota</taxon>
        <taxon>Neoptera</taxon>
        <taxon>Paraneoptera</taxon>
        <taxon>Hemiptera</taxon>
        <taxon>Sternorrhyncha</taxon>
        <taxon>Aleyrodoidea</taxon>
        <taxon>Aleyrodidae</taxon>
        <taxon>Aleyrodinae</taxon>
        <taxon>Bemisia</taxon>
    </lineage>
</organism>
<keyword evidence="12 13" id="KW-0067">ATP-binding</keyword>
<gene>
    <name evidence="17" type="ORF">BEMITA_LOCUS1279</name>
</gene>
<reference evidence="17" key="1">
    <citation type="submission" date="2021-12" db="EMBL/GenBank/DDBJ databases">
        <authorList>
            <person name="King R."/>
        </authorList>
    </citation>
    <scope>NUCLEOTIDE SEQUENCE</scope>
</reference>
<dbReference type="PROSITE" id="PS00107">
    <property type="entry name" value="PROTEIN_KINASE_ATP"/>
    <property type="match status" value="1"/>
</dbReference>
<feature type="compositionally biased region" description="Acidic residues" evidence="14">
    <location>
        <begin position="1061"/>
        <end position="1080"/>
    </location>
</feature>
<feature type="compositionally biased region" description="Basic residues" evidence="14">
    <location>
        <begin position="1133"/>
        <end position="1145"/>
    </location>
</feature>
<evidence type="ECO:0000256" key="2">
    <source>
        <dbReference type="ARBA" id="ARBA00012429"/>
    </source>
</evidence>
<proteinExistence type="inferred from homology"/>
<comment type="similarity">
    <text evidence="1">Belongs to the protein kinase superfamily. AGC Ser/Thr protein kinase family. PKC subfamily.</text>
</comment>
<dbReference type="InterPro" id="IPR017892">
    <property type="entry name" value="Pkinase_C"/>
</dbReference>
<dbReference type="PROSITE" id="PS50011">
    <property type="entry name" value="PROTEIN_KINASE_DOM"/>
    <property type="match status" value="1"/>
</dbReference>
<evidence type="ECO:0000313" key="18">
    <source>
        <dbReference type="Proteomes" id="UP001152759"/>
    </source>
</evidence>
<feature type="compositionally biased region" description="Polar residues" evidence="14">
    <location>
        <begin position="1097"/>
        <end position="1107"/>
    </location>
</feature>
<keyword evidence="9" id="KW-0863">Zinc-finger</keyword>
<feature type="domain" description="AGC-kinase C-terminal" evidence="16">
    <location>
        <begin position="1425"/>
        <end position="1495"/>
    </location>
</feature>
<dbReference type="EMBL" id="OU963862">
    <property type="protein sequence ID" value="CAH0381657.1"/>
    <property type="molecule type" value="Genomic_DNA"/>
</dbReference>
<evidence type="ECO:0000256" key="11">
    <source>
        <dbReference type="ARBA" id="ARBA00022833"/>
    </source>
</evidence>
<feature type="compositionally biased region" description="Polar residues" evidence="14">
    <location>
        <begin position="379"/>
        <end position="393"/>
    </location>
</feature>
<dbReference type="SMART" id="SM00133">
    <property type="entry name" value="S_TK_X"/>
    <property type="match status" value="1"/>
</dbReference>
<feature type="compositionally biased region" description="Basic and acidic residues" evidence="14">
    <location>
        <begin position="762"/>
        <end position="776"/>
    </location>
</feature>
<dbReference type="CDD" id="cd05592">
    <property type="entry name" value="STKc_nPKC_theta_like"/>
    <property type="match status" value="1"/>
</dbReference>
<evidence type="ECO:0000256" key="14">
    <source>
        <dbReference type="SAM" id="MobiDB-lite"/>
    </source>
</evidence>
<dbReference type="InterPro" id="IPR000719">
    <property type="entry name" value="Prot_kinase_dom"/>
</dbReference>
<dbReference type="Pfam" id="PF00433">
    <property type="entry name" value="Pkinase_C"/>
    <property type="match status" value="1"/>
</dbReference>
<dbReference type="Gene3D" id="3.30.200.20">
    <property type="entry name" value="Phosphorylase Kinase, domain 1"/>
    <property type="match status" value="1"/>
</dbReference>
<dbReference type="PANTHER" id="PTHR24351">
    <property type="entry name" value="RIBOSOMAL PROTEIN S6 KINASE"/>
    <property type="match status" value="1"/>
</dbReference>
<keyword evidence="11" id="KW-0862">Zinc</keyword>
<keyword evidence="6" id="KW-0479">Metal-binding</keyword>
<feature type="compositionally biased region" description="Gly residues" evidence="14">
    <location>
        <begin position="1113"/>
        <end position="1123"/>
    </location>
</feature>
<evidence type="ECO:0000256" key="6">
    <source>
        <dbReference type="ARBA" id="ARBA00022723"/>
    </source>
</evidence>